<accession>A0A0K2JI13</accession>
<organism evidence="1 2">
    <name type="scientific">Spiroplasma kunkelii CR2-3x</name>
    <dbReference type="NCBI Taxonomy" id="273035"/>
    <lineage>
        <taxon>Bacteria</taxon>
        <taxon>Bacillati</taxon>
        <taxon>Mycoplasmatota</taxon>
        <taxon>Mollicutes</taxon>
        <taxon>Entomoplasmatales</taxon>
        <taxon>Spiroplasmataceae</taxon>
        <taxon>Spiroplasma</taxon>
    </lineage>
</organism>
<dbReference type="PATRIC" id="fig|273035.7.peg.1464"/>
<dbReference type="KEGG" id="skn:SKUN_001191"/>
<dbReference type="EMBL" id="CP010899">
    <property type="protein sequence ID" value="ALA98067.1"/>
    <property type="molecule type" value="Genomic_DNA"/>
</dbReference>
<reference evidence="1 2" key="1">
    <citation type="journal article" date="2015" name="Genome Announc.">
        <title>Complete Genome Sequence of Spiroplasma kunkelii Strain CR2-3x, Causal Agent of Corn Stunt Disease in Zea mays L.</title>
        <authorList>
            <person name="Davis R.E."/>
            <person name="Shao J."/>
            <person name="Dally E.L."/>
            <person name="Zhao Y."/>
            <person name="Gasparich G.E."/>
            <person name="Gaynor B.J."/>
            <person name="Athey J.C."/>
            <person name="Harrison N.A."/>
            <person name="Donofrio N."/>
        </authorList>
    </citation>
    <scope>NUCLEOTIDE SEQUENCE [LARGE SCALE GENOMIC DNA]</scope>
    <source>
        <strain evidence="1 2">CR2-3x</strain>
    </source>
</reference>
<evidence type="ECO:0000313" key="2">
    <source>
        <dbReference type="Proteomes" id="UP000062963"/>
    </source>
</evidence>
<dbReference type="AlphaFoldDB" id="A0A0K2JI13"/>
<evidence type="ECO:0000313" key="1">
    <source>
        <dbReference type="EMBL" id="ALA98067.1"/>
    </source>
</evidence>
<gene>
    <name evidence="1" type="ORF">SKUN_001191</name>
</gene>
<protein>
    <submittedName>
        <fullName evidence="1">Spiroplasmavirus-related protein</fullName>
    </submittedName>
</protein>
<dbReference type="Proteomes" id="UP000062963">
    <property type="component" value="Chromosome"/>
</dbReference>
<keyword evidence="2" id="KW-1185">Reference proteome</keyword>
<proteinExistence type="predicted"/>
<sequence>MNALNYVKKEYYLKKVFYGNYVKNIVLQLKLINNNPRNKTGIKNTGKMIKNYEIIVFAPKEIVFVKHIIIFQIQKI</sequence>
<name>A0A0K2JI13_SPIKU</name>
<dbReference type="STRING" id="273035.SKUN_001191"/>